<dbReference type="InterPro" id="IPR011047">
    <property type="entry name" value="Quinoprotein_ADH-like_sf"/>
</dbReference>
<protein>
    <submittedName>
        <fullName evidence="6">EAL domain-containing protein</fullName>
    </submittedName>
</protein>
<feature type="domain" description="GGDEF" evidence="5">
    <location>
        <begin position="1102"/>
        <end position="1235"/>
    </location>
</feature>
<dbReference type="Pfam" id="PF08448">
    <property type="entry name" value="PAS_4"/>
    <property type="match status" value="1"/>
</dbReference>
<feature type="domain" description="EAL" evidence="4">
    <location>
        <begin position="1244"/>
        <end position="1495"/>
    </location>
</feature>
<proteinExistence type="predicted"/>
<dbReference type="EMBL" id="JAUYVT010000009">
    <property type="protein sequence ID" value="MDP2565182.1"/>
    <property type="molecule type" value="Genomic_DNA"/>
</dbReference>
<dbReference type="InterPro" id="IPR013656">
    <property type="entry name" value="PAS_4"/>
</dbReference>
<dbReference type="Pfam" id="PF07495">
    <property type="entry name" value="Y_Y_Y"/>
    <property type="match status" value="1"/>
</dbReference>
<dbReference type="SUPFAM" id="SSF55073">
    <property type="entry name" value="Nucleotide cyclase"/>
    <property type="match status" value="1"/>
</dbReference>
<feature type="signal peptide" evidence="2">
    <location>
        <begin position="1"/>
        <end position="25"/>
    </location>
</feature>
<keyword evidence="1" id="KW-1133">Transmembrane helix</keyword>
<dbReference type="PANTHER" id="PTHR44757">
    <property type="entry name" value="DIGUANYLATE CYCLASE DGCP"/>
    <property type="match status" value="1"/>
</dbReference>
<dbReference type="PROSITE" id="PS50113">
    <property type="entry name" value="PAC"/>
    <property type="match status" value="1"/>
</dbReference>
<dbReference type="InterPro" id="IPR035965">
    <property type="entry name" value="PAS-like_dom_sf"/>
</dbReference>
<evidence type="ECO:0000259" key="5">
    <source>
        <dbReference type="PROSITE" id="PS50887"/>
    </source>
</evidence>
<dbReference type="PROSITE" id="PS50883">
    <property type="entry name" value="EAL"/>
    <property type="match status" value="1"/>
</dbReference>
<evidence type="ECO:0000313" key="6">
    <source>
        <dbReference type="EMBL" id="MDP2565182.1"/>
    </source>
</evidence>
<dbReference type="InterPro" id="IPR043128">
    <property type="entry name" value="Rev_trsase/Diguanyl_cyclase"/>
</dbReference>
<dbReference type="InterPro" id="IPR001610">
    <property type="entry name" value="PAC"/>
</dbReference>
<name>A0ABT9FEG4_9GAMM</name>
<gene>
    <name evidence="6" type="ORF">Q8W34_11120</name>
</gene>
<dbReference type="SUPFAM" id="SSF50998">
    <property type="entry name" value="Quinoprotein alcohol dehydrogenase-like"/>
    <property type="match status" value="1"/>
</dbReference>
<reference evidence="6" key="1">
    <citation type="submission" date="2023-07" db="EMBL/GenBank/DDBJ databases">
        <title>Genome content predicts the carbon catabolic preferences of heterotrophic bacteria.</title>
        <authorList>
            <person name="Gralka M."/>
        </authorList>
    </citation>
    <scope>NUCLEOTIDE SEQUENCE</scope>
    <source>
        <strain evidence="6">4G09</strain>
    </source>
</reference>
<dbReference type="NCBIfam" id="TIGR00229">
    <property type="entry name" value="sensory_box"/>
    <property type="match status" value="1"/>
</dbReference>
<dbReference type="Gene3D" id="3.30.70.270">
    <property type="match status" value="1"/>
</dbReference>
<organism evidence="6 7">
    <name type="scientific">Pseudoalteromonas marina</name>
    <dbReference type="NCBI Taxonomy" id="267375"/>
    <lineage>
        <taxon>Bacteria</taxon>
        <taxon>Pseudomonadati</taxon>
        <taxon>Pseudomonadota</taxon>
        <taxon>Gammaproteobacteria</taxon>
        <taxon>Alteromonadales</taxon>
        <taxon>Pseudoalteromonadaceae</taxon>
        <taxon>Pseudoalteromonas</taxon>
    </lineage>
</organism>
<dbReference type="InterPro" id="IPR000014">
    <property type="entry name" value="PAS"/>
</dbReference>
<evidence type="ECO:0000259" key="3">
    <source>
        <dbReference type="PROSITE" id="PS50113"/>
    </source>
</evidence>
<dbReference type="Pfam" id="PF07494">
    <property type="entry name" value="Reg_prop"/>
    <property type="match status" value="1"/>
</dbReference>
<dbReference type="InterPro" id="IPR052155">
    <property type="entry name" value="Biofilm_reg_signaling"/>
</dbReference>
<dbReference type="InterPro" id="IPR011110">
    <property type="entry name" value="Reg_prop"/>
</dbReference>
<dbReference type="SMART" id="SM00086">
    <property type="entry name" value="PAC"/>
    <property type="match status" value="2"/>
</dbReference>
<dbReference type="RefSeq" id="WP_305472180.1">
    <property type="nucleotide sequence ID" value="NZ_JAUYVT010000009.1"/>
</dbReference>
<feature type="domain" description="PAC" evidence="3">
    <location>
        <begin position="1018"/>
        <end position="1070"/>
    </location>
</feature>
<dbReference type="Gene3D" id="3.30.450.20">
    <property type="entry name" value="PAS domain"/>
    <property type="match status" value="2"/>
</dbReference>
<sequence>MSKGVNWILSCCLVLITIVSCQAGAQVKRLSPSEGLSQSYVNTILIDNNGYLWLSTEGGLNRYDGYQVTPINGPNGELEEAIIDRIYQDVDGYIWIASLLEGLFRYDPATDTYKQFLSPPSNEEQIFNQSVFTMLAADSKTLWIGRGRDFAKLDIQSGVIESVFELPKEYKNTLVRSLFHYNGYIFIATSHGAYVHDIANDLTRPLQHLKGEAAHVYQNNVKSFELGENNQLLVGAVKGMYQVDISDLPSMFERPDIAFKNKVLLADLNVWKIEYNQGEIDLATDKGLFKFDLNSGELIKNTRITQSKYTLADTSIIDMAKDKSGGVWVATKSDGAFYLSKDTYHFNNVDGSVLGGAGLSHHSIWGITEFNEKLWLATNNGLTEVDLKTNTSKVYLKDYKADAYTREFSVWQIMPYKNMLWLNTNRGLYIFDPNTYQVTEPKTKNVANQDHISGWVHGVALMPNGDLYFMHRDHGAFVYNIDTKIVTRLGGELAQFNPFLAHGFLPALPNKPDWPLFFNAGILYQLNPNNLALEMIYKVPKQHENVAISVLSYVIDNNNVLWISLSNFGLIGIDSSTYEHLHTIDLDKNKLGTLLYSMVLDDDGMIWMSSHKGIWRLNPETLHFQQFSTAEGLLSAEFNSSAMAQLNDGRIVYGGLKGITYFHPMENQSYKPLIEHVNITRVNLMSRELSRDLRQPLNEVVLNHDDIGLEVAFSAMAFSNQERIIYEYQLDNGQKTYARNNNRVLFPKLNPGSYTLKVWAKDPLTGIFTKPATLKIKVKYPLWRAPYFMVLYGALFLFFIAMWVRRRNKIQRILLAAHKESKDSESRLKLALEGSESGVWDWQSSNPSIYQPRLSNELGYKHDTVSLDEYLAKIHPQEKQLFRLEWLEFLSTDKGYFNCTYRVRHAKGYWRWYKDFGKVVEWDEKTPQKVAGTYTNMTREMVFEEHARLFTAAFEQTRDWVFILDKNFNVRASNKSLQTAFNFAAEPISSRALKLGMSPKSRVDYLRIMKKLSEGEHFSCEDMVRLHNGESRHVLVKISAVADTEQRLSSYVIILTDIHAQKLAESELHQLANFDVLTGLPNRTLFNDRVEHALEQAQKHLCKAALLHINIKRFKYFNDSLGHEVADELIKKVAERLKCSLRSSDSIARFGGDEFVVLVEDIHQIEEVLLICTKLMDCVNQNISINDQVVNINLSIGVAISPDDATQSGALLKAANIALYHAKGALESNYQFYKQEMNQHVQKALHLESQLTKAYQEHEFCNYYQPIINAHTHQTEGFEVLLRWPENKRIQTQEFSLAAEGVGLITKIMLQTFNRALNELNEWRKASPDLYLSINLSALDFEFIELVPEIKKALINANVPSEAIVFEITESILMRDSNLALQSMKKLKELGCKLYMDDFGTGYASLTYLKRFPIDVLKIDRSFVQDIGIDSDDEAIIESTLTLAHSLGKECVAEGVESQQQLLFLTALGCKHFQGYLFSKPVPREDVPALIVRDWQGIFGSNLHADHR</sequence>
<dbReference type="Gene3D" id="3.20.20.450">
    <property type="entry name" value="EAL domain"/>
    <property type="match status" value="1"/>
</dbReference>
<dbReference type="InterPro" id="IPR000700">
    <property type="entry name" value="PAS-assoc_C"/>
</dbReference>
<dbReference type="SMART" id="SM00267">
    <property type="entry name" value="GGDEF"/>
    <property type="match status" value="1"/>
</dbReference>
<evidence type="ECO:0000259" key="4">
    <source>
        <dbReference type="PROSITE" id="PS50883"/>
    </source>
</evidence>
<keyword evidence="1" id="KW-0812">Transmembrane</keyword>
<feature type="transmembrane region" description="Helical" evidence="1">
    <location>
        <begin position="785"/>
        <end position="804"/>
    </location>
</feature>
<dbReference type="InterPro" id="IPR011123">
    <property type="entry name" value="Y_Y_Y"/>
</dbReference>
<dbReference type="SMART" id="SM00052">
    <property type="entry name" value="EAL"/>
    <property type="match status" value="1"/>
</dbReference>
<dbReference type="InterPro" id="IPR015943">
    <property type="entry name" value="WD40/YVTN_repeat-like_dom_sf"/>
</dbReference>
<dbReference type="NCBIfam" id="TIGR00254">
    <property type="entry name" value="GGDEF"/>
    <property type="match status" value="1"/>
</dbReference>
<dbReference type="PANTHER" id="PTHR44757:SF2">
    <property type="entry name" value="BIOFILM ARCHITECTURE MAINTENANCE PROTEIN MBAA"/>
    <property type="match status" value="1"/>
</dbReference>
<dbReference type="PROSITE" id="PS50887">
    <property type="entry name" value="GGDEF"/>
    <property type="match status" value="1"/>
</dbReference>
<dbReference type="Pfam" id="PF00563">
    <property type="entry name" value="EAL"/>
    <property type="match status" value="1"/>
</dbReference>
<dbReference type="SUPFAM" id="SSF55785">
    <property type="entry name" value="PYP-like sensor domain (PAS domain)"/>
    <property type="match status" value="2"/>
</dbReference>
<keyword evidence="1" id="KW-0472">Membrane</keyword>
<evidence type="ECO:0000256" key="1">
    <source>
        <dbReference type="SAM" id="Phobius"/>
    </source>
</evidence>
<evidence type="ECO:0000256" key="2">
    <source>
        <dbReference type="SAM" id="SignalP"/>
    </source>
</evidence>
<keyword evidence="2" id="KW-0732">Signal</keyword>
<dbReference type="InterPro" id="IPR013655">
    <property type="entry name" value="PAS_fold_3"/>
</dbReference>
<dbReference type="InterPro" id="IPR035919">
    <property type="entry name" value="EAL_sf"/>
</dbReference>
<dbReference type="InterPro" id="IPR001633">
    <property type="entry name" value="EAL_dom"/>
</dbReference>
<accession>A0ABT9FEG4</accession>
<evidence type="ECO:0000313" key="7">
    <source>
        <dbReference type="Proteomes" id="UP001177212"/>
    </source>
</evidence>
<feature type="chain" id="PRO_5047138974" evidence="2">
    <location>
        <begin position="26"/>
        <end position="1508"/>
    </location>
</feature>
<dbReference type="Pfam" id="PF08447">
    <property type="entry name" value="PAS_3"/>
    <property type="match status" value="1"/>
</dbReference>
<dbReference type="InterPro" id="IPR029787">
    <property type="entry name" value="Nucleotide_cyclase"/>
</dbReference>
<dbReference type="InterPro" id="IPR013783">
    <property type="entry name" value="Ig-like_fold"/>
</dbReference>
<dbReference type="SUPFAM" id="SSF141868">
    <property type="entry name" value="EAL domain-like"/>
    <property type="match status" value="1"/>
</dbReference>
<dbReference type="InterPro" id="IPR000160">
    <property type="entry name" value="GGDEF_dom"/>
</dbReference>
<dbReference type="PROSITE" id="PS51257">
    <property type="entry name" value="PROKAR_LIPOPROTEIN"/>
    <property type="match status" value="1"/>
</dbReference>
<dbReference type="Gene3D" id="2.60.40.10">
    <property type="entry name" value="Immunoglobulins"/>
    <property type="match status" value="1"/>
</dbReference>
<dbReference type="Gene3D" id="2.130.10.10">
    <property type="entry name" value="YVTN repeat-like/Quinoprotein amine dehydrogenase"/>
    <property type="match status" value="3"/>
</dbReference>
<dbReference type="CDD" id="cd01949">
    <property type="entry name" value="GGDEF"/>
    <property type="match status" value="1"/>
</dbReference>
<dbReference type="SUPFAM" id="SSF101898">
    <property type="entry name" value="NHL repeat"/>
    <property type="match status" value="1"/>
</dbReference>
<dbReference type="Proteomes" id="UP001177212">
    <property type="component" value="Unassembled WGS sequence"/>
</dbReference>
<dbReference type="Pfam" id="PF00990">
    <property type="entry name" value="GGDEF"/>
    <property type="match status" value="1"/>
</dbReference>
<dbReference type="CDD" id="cd01948">
    <property type="entry name" value="EAL"/>
    <property type="match status" value="1"/>
</dbReference>
<comment type="caution">
    <text evidence="6">The sequence shown here is derived from an EMBL/GenBank/DDBJ whole genome shotgun (WGS) entry which is preliminary data.</text>
</comment>
<keyword evidence="7" id="KW-1185">Reference proteome</keyword>